<dbReference type="AlphaFoldDB" id="A0A841L8L3"/>
<organism evidence="1 2">
    <name type="scientific">Polymorphobacter multimanifer</name>
    <dbReference type="NCBI Taxonomy" id="1070431"/>
    <lineage>
        <taxon>Bacteria</taxon>
        <taxon>Pseudomonadati</taxon>
        <taxon>Pseudomonadota</taxon>
        <taxon>Alphaproteobacteria</taxon>
        <taxon>Sphingomonadales</taxon>
        <taxon>Sphingosinicellaceae</taxon>
        <taxon>Polymorphobacter</taxon>
    </lineage>
</organism>
<dbReference type="Proteomes" id="UP000538147">
    <property type="component" value="Unassembled WGS sequence"/>
</dbReference>
<evidence type="ECO:0000313" key="2">
    <source>
        <dbReference type="Proteomes" id="UP000538147"/>
    </source>
</evidence>
<gene>
    <name evidence="1" type="ORF">FHS79_003175</name>
</gene>
<accession>A0A841L8L3</accession>
<protein>
    <submittedName>
        <fullName evidence="1">Uncharacterized protein</fullName>
    </submittedName>
</protein>
<comment type="caution">
    <text evidence="1">The sequence shown here is derived from an EMBL/GenBank/DDBJ whole genome shotgun (WGS) entry which is preliminary data.</text>
</comment>
<evidence type="ECO:0000313" key="1">
    <source>
        <dbReference type="EMBL" id="MBB6228977.1"/>
    </source>
</evidence>
<reference evidence="1 2" key="1">
    <citation type="submission" date="2020-08" db="EMBL/GenBank/DDBJ databases">
        <title>Genomic Encyclopedia of Type Strains, Phase IV (KMG-IV): sequencing the most valuable type-strain genomes for metagenomic binning, comparative biology and taxonomic classification.</title>
        <authorList>
            <person name="Goeker M."/>
        </authorList>
    </citation>
    <scope>NUCLEOTIDE SEQUENCE [LARGE SCALE GENOMIC DNA]</scope>
    <source>
        <strain evidence="1 2">DSM 102189</strain>
    </source>
</reference>
<keyword evidence="2" id="KW-1185">Reference proteome</keyword>
<sequence>MFSSALLVRPDTDGDFATRMGNFFKFRHLAPRPFEP</sequence>
<dbReference type="EMBL" id="JACIIV010000029">
    <property type="protein sequence ID" value="MBB6228977.1"/>
    <property type="molecule type" value="Genomic_DNA"/>
</dbReference>
<proteinExistence type="predicted"/>
<name>A0A841L8L3_9SPHN</name>